<keyword evidence="1" id="KW-1133">Transmembrane helix</keyword>
<dbReference type="EMBL" id="CP042436">
    <property type="protein sequence ID" value="QEC61773.1"/>
    <property type="molecule type" value="Genomic_DNA"/>
</dbReference>
<proteinExistence type="predicted"/>
<evidence type="ECO:0000313" key="3">
    <source>
        <dbReference type="Proteomes" id="UP000321479"/>
    </source>
</evidence>
<feature type="transmembrane region" description="Helical" evidence="1">
    <location>
        <begin position="38"/>
        <end position="58"/>
    </location>
</feature>
<reference evidence="2 3" key="1">
    <citation type="journal article" date="2017" name="Curr. Microbiol.">
        <title>Mucilaginibacter ginsenosidivorans sp. nov., Isolated from Soil of Ginseng Field.</title>
        <authorList>
            <person name="Kim M.M."/>
            <person name="Siddiqi M.Z."/>
            <person name="Im W.T."/>
        </authorList>
    </citation>
    <scope>NUCLEOTIDE SEQUENCE [LARGE SCALE GENOMIC DNA]</scope>
    <source>
        <strain evidence="2 3">Gsoil 3017</strain>
    </source>
</reference>
<organism evidence="2 3">
    <name type="scientific">Mucilaginibacter ginsenosidivorans</name>
    <dbReference type="NCBI Taxonomy" id="398053"/>
    <lineage>
        <taxon>Bacteria</taxon>
        <taxon>Pseudomonadati</taxon>
        <taxon>Bacteroidota</taxon>
        <taxon>Sphingobacteriia</taxon>
        <taxon>Sphingobacteriales</taxon>
        <taxon>Sphingobacteriaceae</taxon>
        <taxon>Mucilaginibacter</taxon>
    </lineage>
</organism>
<evidence type="ECO:0000256" key="1">
    <source>
        <dbReference type="SAM" id="Phobius"/>
    </source>
</evidence>
<dbReference type="Proteomes" id="UP000321479">
    <property type="component" value="Chromosome"/>
</dbReference>
<name>A0A5B8URS5_9SPHI</name>
<dbReference type="PROSITE" id="PS50096">
    <property type="entry name" value="IQ"/>
    <property type="match status" value="1"/>
</dbReference>
<accession>A0A5B8URS5</accession>
<dbReference type="OrthoDB" id="798881at2"/>
<sequence length="64" mass="7226">MAHHQPAEKEKNIDSLYYLVAVVCGLFTGVVIDNGIGWIITFGVLFLLFAALFLQVFVRGREQR</sequence>
<keyword evidence="1" id="KW-0472">Membrane</keyword>
<dbReference type="AlphaFoldDB" id="A0A5B8URS5"/>
<evidence type="ECO:0000313" key="2">
    <source>
        <dbReference type="EMBL" id="QEC61773.1"/>
    </source>
</evidence>
<keyword evidence="1" id="KW-0812">Transmembrane</keyword>
<dbReference type="KEGG" id="mgin:FRZ54_03965"/>
<keyword evidence="3" id="KW-1185">Reference proteome</keyword>
<protein>
    <submittedName>
        <fullName evidence="2">Uncharacterized protein</fullName>
    </submittedName>
</protein>
<feature type="transmembrane region" description="Helical" evidence="1">
    <location>
        <begin position="15"/>
        <end position="32"/>
    </location>
</feature>
<gene>
    <name evidence="2" type="ORF">FRZ54_03965</name>
</gene>
<dbReference type="RefSeq" id="WP_147030350.1">
    <property type="nucleotide sequence ID" value="NZ_CP042436.1"/>
</dbReference>